<comment type="caution">
    <text evidence="1">The sequence shown here is derived from an EMBL/GenBank/DDBJ whole genome shotgun (WGS) entry which is preliminary data.</text>
</comment>
<dbReference type="Pfam" id="PF14121">
    <property type="entry name" value="Porin_10"/>
    <property type="match status" value="1"/>
</dbReference>
<evidence type="ECO:0000313" key="2">
    <source>
        <dbReference type="Proteomes" id="UP000295455"/>
    </source>
</evidence>
<accession>A0A4R1RQD1</accession>
<organism evidence="1 2">
    <name type="scientific">Mariniflexile fucanivorans</name>
    <dbReference type="NCBI Taxonomy" id="264023"/>
    <lineage>
        <taxon>Bacteria</taxon>
        <taxon>Pseudomonadati</taxon>
        <taxon>Bacteroidota</taxon>
        <taxon>Flavobacteriia</taxon>
        <taxon>Flavobacteriales</taxon>
        <taxon>Flavobacteriaceae</taxon>
        <taxon>Mariniflexile</taxon>
    </lineage>
</organism>
<proteinExistence type="predicted"/>
<reference evidence="1 2" key="1">
    <citation type="submission" date="2019-03" db="EMBL/GenBank/DDBJ databases">
        <title>Genomic Encyclopedia of Type Strains, Phase IV (KMG-IV): sequencing the most valuable type-strain genomes for metagenomic binning, comparative biology and taxonomic classification.</title>
        <authorList>
            <person name="Goeker M."/>
        </authorList>
    </citation>
    <scope>NUCLEOTIDE SEQUENCE [LARGE SCALE GENOMIC DNA]</scope>
    <source>
        <strain evidence="1 2">DSM 18792</strain>
    </source>
</reference>
<dbReference type="Proteomes" id="UP000295455">
    <property type="component" value="Unassembled WGS sequence"/>
</dbReference>
<protein>
    <submittedName>
        <fullName evidence="1">Putative beta-barrel porin</fullName>
    </submittedName>
</protein>
<sequence length="659" mass="77156">MTKISHKEMVYNRKHLIKLFFAIFIMLQFNQLFAQDKPQKSNRLGRELGITDPNDSLNKKKRAKITDYLIISHVNDTTYLDTTLSIKKEYKFNYLRKDNFGLMPFSNMGQTYNSLTYNFQNTSLMPSFGAQAKHFFYMEIEDINYYRVPTPLTELFFKTAFEQGQQTDAFFTVNTSPQFNFSIAYKGLRSLGKYQNILTSSGNFRFTSNYVSKNGRYRAKGHMVTQDLLNEENGGLQDDDVEYFETGDPEFLDRSIFSVNFENAESLLNAKRFHLDHTYHIIKTKDSLSKNKLNIGHIISFEDKYYQYDQTASNTYFGTSFKDVIKDRATLENFYNQLHVNYSNNIIGDLQFNISNNNYNYGYDKLVELEGNRITNRLKGNIFSAGGKYHKQYKGFELKGEFGVNVSGDFDGNFLKGTATFKLNDDIAASASLNHSSKAPNYNTLLYQSDYKEYNWQNSFNNIETQQLAFNLKYKNLANITVDLNTITDYVYFKKDETSLQVKPFQTSETITYLRAKFENEIKFGKFALNNTVLYQNVQDNNSVLNVPELTTRNTLYFSSNLFKKAMYLQTGVTLNYFTNYYMNGYNPLLAEFYVQTDREFGNFPRLDFFLNAKIRQTRLYFKAEHFNSSFTGYNYYSAPNYPYRDFTIRFGLVWNFFL</sequence>
<dbReference type="RefSeq" id="WP_243652141.1">
    <property type="nucleotide sequence ID" value="NZ_OX156936.1"/>
</dbReference>
<dbReference type="EMBL" id="SLUP01000001">
    <property type="protein sequence ID" value="TCL68608.1"/>
    <property type="molecule type" value="Genomic_DNA"/>
</dbReference>
<dbReference type="InterPro" id="IPR025631">
    <property type="entry name" value="Porin_10"/>
</dbReference>
<evidence type="ECO:0000313" key="1">
    <source>
        <dbReference type="EMBL" id="TCL68608.1"/>
    </source>
</evidence>
<name>A0A4R1RQD1_9FLAO</name>
<keyword evidence="2" id="KW-1185">Reference proteome</keyword>
<gene>
    <name evidence="1" type="ORF">EV196_10122</name>
</gene>
<dbReference type="AlphaFoldDB" id="A0A4R1RQD1"/>